<protein>
    <submittedName>
        <fullName evidence="1">Uncharacterized protein</fullName>
    </submittedName>
</protein>
<proteinExistence type="predicted"/>
<comment type="caution">
    <text evidence="1">The sequence shown here is derived from an EMBL/GenBank/DDBJ whole genome shotgun (WGS) entry which is preliminary data.</text>
</comment>
<reference evidence="2" key="1">
    <citation type="journal article" date="2019" name="Int. J. Syst. Evol. Microbiol.">
        <title>The Global Catalogue of Microorganisms (GCM) 10K type strain sequencing project: providing services to taxonomists for standard genome sequencing and annotation.</title>
        <authorList>
            <consortium name="The Broad Institute Genomics Platform"/>
            <consortium name="The Broad Institute Genome Sequencing Center for Infectious Disease"/>
            <person name="Wu L."/>
            <person name="Ma J."/>
        </authorList>
    </citation>
    <scope>NUCLEOTIDE SEQUENCE [LARGE SCALE GENOMIC DNA]</scope>
    <source>
        <strain evidence="2">JCM 17805</strain>
    </source>
</reference>
<dbReference type="RefSeq" id="WP_345194422.1">
    <property type="nucleotide sequence ID" value="NZ_BAABFL010000093.1"/>
</dbReference>
<dbReference type="EMBL" id="BAABFL010000093">
    <property type="protein sequence ID" value="GAA4648720.1"/>
    <property type="molecule type" value="Genomic_DNA"/>
</dbReference>
<keyword evidence="2" id="KW-1185">Reference proteome</keyword>
<evidence type="ECO:0000313" key="2">
    <source>
        <dbReference type="Proteomes" id="UP001500604"/>
    </source>
</evidence>
<accession>A0ABP8UY06</accession>
<name>A0ABP8UY06_9GAMM</name>
<dbReference type="Proteomes" id="UP001500604">
    <property type="component" value="Unassembled WGS sequence"/>
</dbReference>
<dbReference type="InterPro" id="IPR053734">
    <property type="entry name" value="Phage_Head-Tail_Connect_sf"/>
</dbReference>
<dbReference type="Gene3D" id="2.40.10.180">
    <property type="entry name" value="Phage tail proteins"/>
    <property type="match status" value="1"/>
</dbReference>
<gene>
    <name evidence="1" type="ORF">GCM10023116_09910</name>
</gene>
<sequence length="99" mass="10984">MTDAFATMTTTVLASLGQRLMITRKDGASESVTGILSRNVTPVGSFEAVMQTMTTVTFDRMVQLERGDLVSTGMEAWRVDRRLKDDGYLTTWNLHAADH</sequence>
<organism evidence="1 2">
    <name type="scientific">Kistimonas scapharcae</name>
    <dbReference type="NCBI Taxonomy" id="1036133"/>
    <lineage>
        <taxon>Bacteria</taxon>
        <taxon>Pseudomonadati</taxon>
        <taxon>Pseudomonadota</taxon>
        <taxon>Gammaproteobacteria</taxon>
        <taxon>Oceanospirillales</taxon>
        <taxon>Endozoicomonadaceae</taxon>
        <taxon>Kistimonas</taxon>
    </lineage>
</organism>
<evidence type="ECO:0000313" key="1">
    <source>
        <dbReference type="EMBL" id="GAA4648720.1"/>
    </source>
</evidence>